<proteinExistence type="predicted"/>
<evidence type="ECO:0008006" key="3">
    <source>
        <dbReference type="Google" id="ProtNLM"/>
    </source>
</evidence>
<reference evidence="2" key="1">
    <citation type="journal article" date="2019" name="Int. J. Syst. Evol. Microbiol.">
        <title>The Global Catalogue of Microorganisms (GCM) 10K type strain sequencing project: providing services to taxonomists for standard genome sequencing and annotation.</title>
        <authorList>
            <consortium name="The Broad Institute Genomics Platform"/>
            <consortium name="The Broad Institute Genome Sequencing Center for Infectious Disease"/>
            <person name="Wu L."/>
            <person name="Ma J."/>
        </authorList>
    </citation>
    <scope>NUCLEOTIDE SEQUENCE [LARGE SCALE GENOMIC DNA]</scope>
    <source>
        <strain evidence="2">JCM 30234</strain>
    </source>
</reference>
<sequence>MKIYQMRRQQQLPISLEEAWTLFSDPGKLPDITPSWMQFTVTSQPKGNIYPGMITTYHLRPLLGIRLTWVTEITQVQDQVYFVDEQRFGPYRFWHHEHHFKAIEGGVEIIDIVNYAMPVGVIGQAVHQVNVGRKLHDVFDYRYQTLKQKFGVMRHV</sequence>
<dbReference type="InterPro" id="IPR023393">
    <property type="entry name" value="START-like_dom_sf"/>
</dbReference>
<dbReference type="SUPFAM" id="SSF55961">
    <property type="entry name" value="Bet v1-like"/>
    <property type="match status" value="1"/>
</dbReference>
<dbReference type="EMBL" id="JBHTGR010000027">
    <property type="protein sequence ID" value="MFC7747451.1"/>
    <property type="molecule type" value="Genomic_DNA"/>
</dbReference>
<evidence type="ECO:0000313" key="1">
    <source>
        <dbReference type="EMBL" id="MFC7747451.1"/>
    </source>
</evidence>
<keyword evidence="2" id="KW-1185">Reference proteome</keyword>
<gene>
    <name evidence="1" type="ORF">ACFQU8_09440</name>
</gene>
<comment type="caution">
    <text evidence="1">The sequence shown here is derived from an EMBL/GenBank/DDBJ whole genome shotgun (WGS) entry which is preliminary data.</text>
</comment>
<name>A0ABW2UUC8_9BACI</name>
<dbReference type="Gene3D" id="3.30.530.20">
    <property type="match status" value="1"/>
</dbReference>
<dbReference type="Proteomes" id="UP001596620">
    <property type="component" value="Unassembled WGS sequence"/>
</dbReference>
<accession>A0ABW2UUC8</accession>
<dbReference type="RefSeq" id="WP_382359131.1">
    <property type="nucleotide sequence ID" value="NZ_JBHTGR010000027.1"/>
</dbReference>
<evidence type="ECO:0000313" key="2">
    <source>
        <dbReference type="Proteomes" id="UP001596620"/>
    </source>
</evidence>
<organism evidence="1 2">
    <name type="scientific">Lentibacillus kimchii</name>
    <dbReference type="NCBI Taxonomy" id="1542911"/>
    <lineage>
        <taxon>Bacteria</taxon>
        <taxon>Bacillati</taxon>
        <taxon>Bacillota</taxon>
        <taxon>Bacilli</taxon>
        <taxon>Bacillales</taxon>
        <taxon>Bacillaceae</taxon>
        <taxon>Lentibacillus</taxon>
    </lineage>
</organism>
<dbReference type="CDD" id="cd07820">
    <property type="entry name" value="SRPBCC_3"/>
    <property type="match status" value="1"/>
</dbReference>
<protein>
    <recommendedName>
        <fullName evidence="3">Cell division inhibitor</fullName>
    </recommendedName>
</protein>